<keyword evidence="4 8" id="KW-0812">Transmembrane</keyword>
<name>A0ABX8MPR8_9PSED</name>
<dbReference type="InterPro" id="IPR024393">
    <property type="entry name" value="MscS_porin"/>
</dbReference>
<keyword evidence="5 8" id="KW-1133">Transmembrane helix</keyword>
<dbReference type="PROSITE" id="PS01246">
    <property type="entry name" value="UPF0003"/>
    <property type="match status" value="1"/>
</dbReference>
<evidence type="ECO:0000256" key="6">
    <source>
        <dbReference type="ARBA" id="ARBA00023136"/>
    </source>
</evidence>
<feature type="transmembrane region" description="Helical" evidence="8">
    <location>
        <begin position="679"/>
        <end position="700"/>
    </location>
</feature>
<evidence type="ECO:0000259" key="14">
    <source>
        <dbReference type="Pfam" id="PF21088"/>
    </source>
</evidence>
<dbReference type="Pfam" id="PF00924">
    <property type="entry name" value="MS_channel_2nd"/>
    <property type="match status" value="1"/>
</dbReference>
<feature type="domain" description="Mechanosensitive ion channel inner membrane" evidence="11">
    <location>
        <begin position="491"/>
        <end position="810"/>
    </location>
</feature>
<dbReference type="PANTHER" id="PTHR30347:SF1">
    <property type="entry name" value="MECHANOSENSITIVE CHANNEL MSCK"/>
    <property type="match status" value="1"/>
</dbReference>
<dbReference type="InterPro" id="IPR011066">
    <property type="entry name" value="MscS_channel_C_sf"/>
</dbReference>
<sequence>MPTLRKIFAIALLGLSLSVGAAQGGEPPSAEAVQQSLDKIAERKLSEADQKALQTLLQNTLNQLANQQDYEQRLPELKQQLASAPRQTLENQRELERLKASKVVPVTQRYAALSVTQLEQLLAERTTAQGELQKALAQANSLTISAQTRPERAQAEISNGQTRILQINTILKAGKDNGKLLSNDQRNLLNAELAAINALIPLRRQELAGNSQLQDLGSSQHDLLVEKIARLEQETQDLQTLINQKRLAQSQETVTQQSIEAQKAGGSSLLATESAFNLEASDYLLHFTDQLNEQTQRNLQTKQQLDNVTQVAAALDEQISVLKGSLLLSKILYKQKQALPRLKVDRDLANNIADIRLYQFEVSQQREQLSSPTAYVDNLLKNQPPEQVTPQLRKTLLELANTRVDLLDRLNRELSALLNESITLQLNQKQLLSTTQTLRSTLDEQMFWIPSNKPLDTTWLRQVPDRLQYQINNLPWASSFSELIDALVQQPLLFLPLLLLIGALLWRRKSLYARLSKVHKDIGHFKRDSQWHTPLAILVNVLLAMPLALGLALCGYALQIDARGQNATLGAALLQIAQAWLVFYTAYRILAPGGVAELHFRWEKPQVEFLRGWIRRLGLVVLALVAVVTVAELQPAALAEDVLGIAVVLTCYALMAWLLSRLLLSSPTHENASLFRKAVGVLFTLLPIALFIAVCFGFYYTALKLSDRLINTLYLLMLWLVVEATFVRGLAVAARRLAYQRALSKRQAAKEAGENGEAVVEEPTMDIEKVNEQSLRLIRLALLGGFMVALYWVWADLISVFSYLDRVTLYEYTSGTGANMSMVPISIGDLIGALIIVGITFALARNLPGLLEVLVLSKLNLAQGSAYATTTLLSYAIAGVGFVTTLSTLGVSWDKLQWLVAALSVGLGFGMQAIFANFISGIIILFERPVRIGDTITIGNLSGTVSRIRIRATTITDFDRKDIIVPNQTFITGQLVNWSLTDTITRVTLKLGVDYGSDLDLVKELLLKAARENPRVLKEPEPQVYFLSFGESTLDHELRMHVRELGDRNPVIDEVNRFISREFKKQHINISFRQMEVYLKNLQGQEYKMVPIGPEKPQDPPAPEKPAP</sequence>
<feature type="transmembrane region" description="Helical" evidence="8">
    <location>
        <begin position="612"/>
        <end position="630"/>
    </location>
</feature>
<dbReference type="InterPro" id="IPR049142">
    <property type="entry name" value="MS_channel_1st"/>
</dbReference>
<dbReference type="EMBL" id="CP077074">
    <property type="protein sequence ID" value="QXH41284.1"/>
    <property type="molecule type" value="Genomic_DNA"/>
</dbReference>
<keyword evidence="7" id="KW-0175">Coiled coil</keyword>
<feature type="transmembrane region" description="Helical" evidence="8">
    <location>
        <begin position="487"/>
        <end position="506"/>
    </location>
</feature>
<organism evidence="15 16">
    <name type="scientific">Pseudomonas sessilinigenes</name>
    <dbReference type="NCBI Taxonomy" id="658629"/>
    <lineage>
        <taxon>Bacteria</taxon>
        <taxon>Pseudomonadati</taxon>
        <taxon>Pseudomonadota</taxon>
        <taxon>Gammaproteobacteria</taxon>
        <taxon>Pseudomonadales</taxon>
        <taxon>Pseudomonadaceae</taxon>
        <taxon>Pseudomonas</taxon>
    </lineage>
</organism>
<dbReference type="Gene3D" id="2.30.30.60">
    <property type="match status" value="1"/>
</dbReference>
<evidence type="ECO:0000256" key="5">
    <source>
        <dbReference type="ARBA" id="ARBA00022989"/>
    </source>
</evidence>
<dbReference type="Pfam" id="PF12794">
    <property type="entry name" value="MscS_TM"/>
    <property type="match status" value="1"/>
</dbReference>
<evidence type="ECO:0000313" key="16">
    <source>
        <dbReference type="Proteomes" id="UP000693952"/>
    </source>
</evidence>
<dbReference type="PANTHER" id="PTHR30347">
    <property type="entry name" value="POTASSIUM CHANNEL RELATED"/>
    <property type="match status" value="1"/>
</dbReference>
<evidence type="ECO:0000259" key="10">
    <source>
        <dbReference type="Pfam" id="PF00924"/>
    </source>
</evidence>
<evidence type="ECO:0000256" key="1">
    <source>
        <dbReference type="ARBA" id="ARBA00004651"/>
    </source>
</evidence>
<evidence type="ECO:0000259" key="11">
    <source>
        <dbReference type="Pfam" id="PF12794"/>
    </source>
</evidence>
<proteinExistence type="inferred from homology"/>
<dbReference type="SUPFAM" id="SSF82861">
    <property type="entry name" value="Mechanosensitive channel protein MscS (YggB), transmembrane region"/>
    <property type="match status" value="1"/>
</dbReference>
<reference evidence="15" key="1">
    <citation type="submission" date="2021-06" db="EMBL/GenBank/DDBJ databases">
        <title>Updating the genus Pseudomonas: Description of 43 new species and partition of the Pseudomonas putida group.</title>
        <authorList>
            <person name="Girard L."/>
            <person name="Lood C."/>
            <person name="Vandamme P."/>
            <person name="Rokni-Zadeh H."/>
            <person name="van Noort V."/>
            <person name="Hofte M."/>
            <person name="Lavigne R."/>
            <person name="De Mot R."/>
        </authorList>
    </citation>
    <scope>NUCLEOTIDE SEQUENCE</scope>
    <source>
        <strain evidence="15">CMR12a</strain>
    </source>
</reference>
<dbReference type="InterPro" id="IPR006686">
    <property type="entry name" value="MscS_channel_CS"/>
</dbReference>
<evidence type="ECO:0000259" key="12">
    <source>
        <dbReference type="Pfam" id="PF12795"/>
    </source>
</evidence>
<feature type="domain" description="Mechanosensitive ion channel MscS" evidence="10">
    <location>
        <begin position="914"/>
        <end position="979"/>
    </location>
</feature>
<dbReference type="Proteomes" id="UP000693952">
    <property type="component" value="Chromosome"/>
</dbReference>
<protein>
    <submittedName>
        <fullName evidence="15">Mechanosensitive channel MscK</fullName>
    </submittedName>
</protein>
<evidence type="ECO:0000256" key="4">
    <source>
        <dbReference type="ARBA" id="ARBA00022692"/>
    </source>
</evidence>
<dbReference type="InterPro" id="IPR010920">
    <property type="entry name" value="LSM_dom_sf"/>
</dbReference>
<feature type="transmembrane region" description="Helical" evidence="8">
    <location>
        <begin position="780"/>
        <end position="803"/>
    </location>
</feature>
<feature type="transmembrane region" description="Helical" evidence="8">
    <location>
        <begin position="712"/>
        <end position="731"/>
    </location>
</feature>
<comment type="subcellular location">
    <subcellularLocation>
        <location evidence="1">Cell membrane</location>
        <topology evidence="1">Multi-pass membrane protein</topology>
    </subcellularLocation>
</comment>
<feature type="domain" description="Mechanosensitive ion channel MscS porin" evidence="12">
    <location>
        <begin position="36"/>
        <end position="270"/>
    </location>
</feature>
<dbReference type="InterPro" id="IPR025692">
    <property type="entry name" value="MscS_IM_dom1"/>
</dbReference>
<dbReference type="Gene3D" id="3.30.70.100">
    <property type="match status" value="1"/>
</dbReference>
<dbReference type="InterPro" id="IPR023408">
    <property type="entry name" value="MscS_beta-dom_sf"/>
</dbReference>
<evidence type="ECO:0000313" key="15">
    <source>
        <dbReference type="EMBL" id="QXH41284.1"/>
    </source>
</evidence>
<evidence type="ECO:0000256" key="3">
    <source>
        <dbReference type="ARBA" id="ARBA00022475"/>
    </source>
</evidence>
<dbReference type="Pfam" id="PF21088">
    <property type="entry name" value="MS_channel_1st"/>
    <property type="match status" value="1"/>
</dbReference>
<dbReference type="InterPro" id="IPR049278">
    <property type="entry name" value="MS_channel_C"/>
</dbReference>
<evidence type="ECO:0000256" key="9">
    <source>
        <dbReference type="SAM" id="SignalP"/>
    </source>
</evidence>
<comment type="similarity">
    <text evidence="2">Belongs to the MscS (TC 1.A.23) family.</text>
</comment>
<feature type="transmembrane region" description="Helical" evidence="8">
    <location>
        <begin position="642"/>
        <end position="659"/>
    </location>
</feature>
<feature type="transmembrane region" description="Helical" evidence="8">
    <location>
        <begin position="570"/>
        <end position="591"/>
    </location>
</feature>
<dbReference type="SUPFAM" id="SSF82689">
    <property type="entry name" value="Mechanosensitive channel protein MscS (YggB), C-terminal domain"/>
    <property type="match status" value="1"/>
</dbReference>
<dbReference type="InterPro" id="IPR006685">
    <property type="entry name" value="MscS_channel_2nd"/>
</dbReference>
<feature type="transmembrane region" description="Helical" evidence="8">
    <location>
        <begin position="865"/>
        <end position="886"/>
    </location>
</feature>
<keyword evidence="16" id="KW-1185">Reference proteome</keyword>
<dbReference type="Pfam" id="PF21082">
    <property type="entry name" value="MS_channel_3rd"/>
    <property type="match status" value="1"/>
</dbReference>
<dbReference type="Pfam" id="PF12795">
    <property type="entry name" value="MscS_porin"/>
    <property type="match status" value="1"/>
</dbReference>
<feature type="transmembrane region" description="Helical" evidence="8">
    <location>
        <begin position="535"/>
        <end position="558"/>
    </location>
</feature>
<evidence type="ECO:0000256" key="7">
    <source>
        <dbReference type="SAM" id="Coils"/>
    </source>
</evidence>
<dbReference type="RefSeq" id="WP_124345582.1">
    <property type="nucleotide sequence ID" value="NZ_CP027706.1"/>
</dbReference>
<gene>
    <name evidence="15" type="primary">mscK</name>
    <name evidence="15" type="ORF">KSS89_03390</name>
</gene>
<feature type="chain" id="PRO_5046012991" evidence="9">
    <location>
        <begin position="22"/>
        <end position="1108"/>
    </location>
</feature>
<dbReference type="Gene3D" id="1.10.287.1260">
    <property type="match status" value="1"/>
</dbReference>
<dbReference type="NCBIfam" id="NF008438">
    <property type="entry name" value="PRK11281.1"/>
    <property type="match status" value="1"/>
</dbReference>
<keyword evidence="9" id="KW-0732">Signal</keyword>
<feature type="domain" description="Mechanosensitive ion channel MscS C-terminal" evidence="13">
    <location>
        <begin position="987"/>
        <end position="1070"/>
    </location>
</feature>
<dbReference type="InterPro" id="IPR011014">
    <property type="entry name" value="MscS_channel_TM-2"/>
</dbReference>
<keyword evidence="6 8" id="KW-0472">Membrane</keyword>
<feature type="signal peptide" evidence="9">
    <location>
        <begin position="1"/>
        <end position="21"/>
    </location>
</feature>
<accession>A0ABX8MPR8</accession>
<evidence type="ECO:0000259" key="13">
    <source>
        <dbReference type="Pfam" id="PF21082"/>
    </source>
</evidence>
<feature type="transmembrane region" description="Helical" evidence="8">
    <location>
        <begin position="823"/>
        <end position="844"/>
    </location>
</feature>
<evidence type="ECO:0000256" key="8">
    <source>
        <dbReference type="SAM" id="Phobius"/>
    </source>
</evidence>
<feature type="domain" description="Mechanosensitive ion channel transmembrane helices 2/3" evidence="14">
    <location>
        <begin position="871"/>
        <end position="912"/>
    </location>
</feature>
<evidence type="ECO:0000256" key="2">
    <source>
        <dbReference type="ARBA" id="ARBA00008017"/>
    </source>
</evidence>
<dbReference type="InterPro" id="IPR052702">
    <property type="entry name" value="MscS-like_channel"/>
</dbReference>
<feature type="coiled-coil region" evidence="7">
    <location>
        <begin position="221"/>
        <end position="251"/>
    </location>
</feature>
<keyword evidence="3" id="KW-1003">Cell membrane</keyword>
<feature type="transmembrane region" description="Helical" evidence="8">
    <location>
        <begin position="898"/>
        <end position="926"/>
    </location>
</feature>
<dbReference type="SUPFAM" id="SSF50182">
    <property type="entry name" value="Sm-like ribonucleoproteins"/>
    <property type="match status" value="1"/>
</dbReference>